<gene>
    <name evidence="2" type="ORF">GCM10007158_17780</name>
</gene>
<organism evidence="2 3">
    <name type="scientific">Halomonas johnsoniae</name>
    <dbReference type="NCBI Taxonomy" id="502832"/>
    <lineage>
        <taxon>Bacteria</taxon>
        <taxon>Pseudomonadati</taxon>
        <taxon>Pseudomonadota</taxon>
        <taxon>Gammaproteobacteria</taxon>
        <taxon>Oceanospirillales</taxon>
        <taxon>Halomonadaceae</taxon>
        <taxon>Halomonas</taxon>
    </lineage>
</organism>
<name>A0ABQ2WHU6_9GAMM</name>
<accession>A0ABQ2WHU6</accession>
<keyword evidence="1" id="KW-0472">Membrane</keyword>
<dbReference type="Proteomes" id="UP000647585">
    <property type="component" value="Unassembled WGS sequence"/>
</dbReference>
<proteinExistence type="predicted"/>
<feature type="transmembrane region" description="Helical" evidence="1">
    <location>
        <begin position="26"/>
        <end position="45"/>
    </location>
</feature>
<reference evidence="3" key="1">
    <citation type="journal article" date="2019" name="Int. J. Syst. Evol. Microbiol.">
        <title>The Global Catalogue of Microorganisms (GCM) 10K type strain sequencing project: providing services to taxonomists for standard genome sequencing and annotation.</title>
        <authorList>
            <consortium name="The Broad Institute Genomics Platform"/>
            <consortium name="The Broad Institute Genome Sequencing Center for Infectious Disease"/>
            <person name="Wu L."/>
            <person name="Ma J."/>
        </authorList>
    </citation>
    <scope>NUCLEOTIDE SEQUENCE [LARGE SCALE GENOMIC DNA]</scope>
    <source>
        <strain evidence="3">KCTC 22157</strain>
    </source>
</reference>
<evidence type="ECO:0000256" key="1">
    <source>
        <dbReference type="SAM" id="Phobius"/>
    </source>
</evidence>
<dbReference type="Gene3D" id="3.30.450.20">
    <property type="entry name" value="PAS domain"/>
    <property type="match status" value="1"/>
</dbReference>
<dbReference type="RefSeq" id="WP_230478419.1">
    <property type="nucleotide sequence ID" value="NZ_BMXO01000007.1"/>
</dbReference>
<comment type="caution">
    <text evidence="2">The sequence shown here is derived from an EMBL/GenBank/DDBJ whole genome shotgun (WGS) entry which is preliminary data.</text>
</comment>
<evidence type="ECO:0000313" key="3">
    <source>
        <dbReference type="Proteomes" id="UP000647585"/>
    </source>
</evidence>
<keyword evidence="1" id="KW-0812">Transmembrane</keyword>
<sequence>MSLPPSDGLSRHLDTLPRHRRYRHRVIAIYIVSLCVMLVLFGWLLKGQYEQELQAAEARAAARASVVAEWANGVLGQSAQALFGLEELLERQTAGVPDREVQVQVALENLTRYLPLIDELGVLNADGRAWVSSGDNRHAGRDLSQTARCEVSASQRMTKWSRRFIGRPWISASICTMCGGQALPRGR</sequence>
<evidence type="ECO:0000313" key="2">
    <source>
        <dbReference type="EMBL" id="GGW57100.1"/>
    </source>
</evidence>
<keyword evidence="1" id="KW-1133">Transmembrane helix</keyword>
<dbReference type="EMBL" id="BMXO01000007">
    <property type="protein sequence ID" value="GGW57100.1"/>
    <property type="molecule type" value="Genomic_DNA"/>
</dbReference>
<keyword evidence="3" id="KW-1185">Reference proteome</keyword>
<protein>
    <submittedName>
        <fullName evidence="2">Uncharacterized protein</fullName>
    </submittedName>
</protein>